<dbReference type="GO" id="GO:0006270">
    <property type="term" value="P:DNA replication initiation"/>
    <property type="evidence" value="ECO:0007669"/>
    <property type="project" value="TreeGrafter"/>
</dbReference>
<evidence type="ECO:0000259" key="4">
    <source>
        <dbReference type="SMART" id="SM00490"/>
    </source>
</evidence>
<evidence type="ECO:0000256" key="1">
    <source>
        <dbReference type="ARBA" id="ARBA00022741"/>
    </source>
</evidence>
<dbReference type="PANTHER" id="PTHR30580:SF1">
    <property type="entry name" value="COMF OPERON PROTEIN 1"/>
    <property type="match status" value="1"/>
</dbReference>
<dbReference type="GO" id="GO:0006310">
    <property type="term" value="P:DNA recombination"/>
    <property type="evidence" value="ECO:0007669"/>
    <property type="project" value="TreeGrafter"/>
</dbReference>
<evidence type="ECO:0000313" key="6">
    <source>
        <dbReference type="Proteomes" id="UP000255425"/>
    </source>
</evidence>
<name>A0A380H9T3_9STAP</name>
<dbReference type="Pfam" id="PF00271">
    <property type="entry name" value="Helicase_C"/>
    <property type="match status" value="1"/>
</dbReference>
<dbReference type="SUPFAM" id="SSF52540">
    <property type="entry name" value="P-loop containing nucleoside triphosphate hydrolases"/>
    <property type="match status" value="1"/>
</dbReference>
<dbReference type="GO" id="GO:0005524">
    <property type="term" value="F:ATP binding"/>
    <property type="evidence" value="ECO:0007669"/>
    <property type="project" value="UniProtKB-KW"/>
</dbReference>
<keyword evidence="3" id="KW-0238">DNA-binding</keyword>
<gene>
    <name evidence="5" type="ORF">NCTC11807_02220</name>
</gene>
<dbReference type="AlphaFoldDB" id="A0A380H9T3"/>
<evidence type="ECO:0000313" key="5">
    <source>
        <dbReference type="EMBL" id="SUM73577.1"/>
    </source>
</evidence>
<sequence length="177" mass="20376">MTATPPRHLLNAFSTKSIIKLPARFHRYPLPVPNFKYFKLNRRRKQSQLLSIFKKQLINQRYTLVFFNNIKEMHETYLTYKNDIDNLICVHSEGALRFEKVEALRRGEHAIVFTTTILERGFTMANLDVIVINAGTFEKASLVQIAGRVGRKQVAPTGLVLFLHEGVSLSMIFAKKI</sequence>
<keyword evidence="6" id="KW-1185">Reference proteome</keyword>
<dbReference type="EMBL" id="UHDZ01000001">
    <property type="protein sequence ID" value="SUM73577.1"/>
    <property type="molecule type" value="Genomic_DNA"/>
</dbReference>
<keyword evidence="1" id="KW-0547">Nucleotide-binding</keyword>
<dbReference type="GO" id="GO:0043138">
    <property type="term" value="F:3'-5' DNA helicase activity"/>
    <property type="evidence" value="ECO:0007669"/>
    <property type="project" value="TreeGrafter"/>
</dbReference>
<organism evidence="5 6">
    <name type="scientific">Staphylococcus saccharolyticus</name>
    <dbReference type="NCBI Taxonomy" id="33028"/>
    <lineage>
        <taxon>Bacteria</taxon>
        <taxon>Bacillati</taxon>
        <taxon>Bacillota</taxon>
        <taxon>Bacilli</taxon>
        <taxon>Bacillales</taxon>
        <taxon>Staphylococcaceae</taxon>
        <taxon>Staphylococcus</taxon>
    </lineage>
</organism>
<dbReference type="SMART" id="SM00490">
    <property type="entry name" value="HELICc"/>
    <property type="match status" value="1"/>
</dbReference>
<dbReference type="GO" id="GO:0006302">
    <property type="term" value="P:double-strand break repair"/>
    <property type="evidence" value="ECO:0007669"/>
    <property type="project" value="TreeGrafter"/>
</dbReference>
<dbReference type="InterPro" id="IPR027417">
    <property type="entry name" value="P-loop_NTPase"/>
</dbReference>
<protein>
    <submittedName>
        <fullName evidence="5">Competence protein ComF</fullName>
    </submittedName>
</protein>
<feature type="domain" description="Helicase C-terminal" evidence="4">
    <location>
        <begin position="74"/>
        <end position="153"/>
    </location>
</feature>
<dbReference type="GO" id="GO:0003677">
    <property type="term" value="F:DNA binding"/>
    <property type="evidence" value="ECO:0007669"/>
    <property type="project" value="UniProtKB-KW"/>
</dbReference>
<evidence type="ECO:0000256" key="3">
    <source>
        <dbReference type="ARBA" id="ARBA00023125"/>
    </source>
</evidence>
<evidence type="ECO:0000256" key="2">
    <source>
        <dbReference type="ARBA" id="ARBA00022840"/>
    </source>
</evidence>
<accession>A0A380H9T3</accession>
<dbReference type="Proteomes" id="UP000255425">
    <property type="component" value="Unassembled WGS sequence"/>
</dbReference>
<proteinExistence type="predicted"/>
<reference evidence="5 6" key="1">
    <citation type="submission" date="2018-06" db="EMBL/GenBank/DDBJ databases">
        <authorList>
            <consortium name="Pathogen Informatics"/>
            <person name="Doyle S."/>
        </authorList>
    </citation>
    <scope>NUCLEOTIDE SEQUENCE [LARGE SCALE GENOMIC DNA]</scope>
    <source>
        <strain evidence="5 6">NCTC11807</strain>
    </source>
</reference>
<keyword evidence="2" id="KW-0067">ATP-binding</keyword>
<dbReference type="Gene3D" id="3.40.50.300">
    <property type="entry name" value="P-loop containing nucleotide triphosphate hydrolases"/>
    <property type="match status" value="1"/>
</dbReference>
<dbReference type="InterPro" id="IPR001650">
    <property type="entry name" value="Helicase_C-like"/>
</dbReference>
<dbReference type="PANTHER" id="PTHR30580">
    <property type="entry name" value="PRIMOSOMAL PROTEIN N"/>
    <property type="match status" value="1"/>
</dbReference>